<evidence type="ECO:0000313" key="3">
    <source>
        <dbReference type="EMBL" id="KMZ76063.1"/>
    </source>
</evidence>
<evidence type="ECO:0000256" key="2">
    <source>
        <dbReference type="SAM" id="Phobius"/>
    </source>
</evidence>
<keyword evidence="2" id="KW-0812">Transmembrane</keyword>
<sequence length="267" mass="29567">MPSSFLSSSTPPPSPEAPTMPCDPPPSVLRWFALWLQDYDRIQNAAIFLIYVQIGCSLVGSIGAFYNGVLLVNLVFSLFALVAIESCSQTLGRTYAMLLGFSILLDIVWLILFSQTIWNISSAKYGAILAFCVKLTLWMQIISFCVRSLSSLLWIQMYRLGAAVLETTDIQETYNLNLNLKSNSMDSISSEPSGSGFCSTFNAAYNGPVDDPSQYRSLFEDAQDQRYIEKGKQRVYTDVKCASYVDEGTQSMPLLGNSSHIKISSNT</sequence>
<dbReference type="Proteomes" id="UP000036987">
    <property type="component" value="Unassembled WGS sequence"/>
</dbReference>
<evidence type="ECO:0000313" key="4">
    <source>
        <dbReference type="Proteomes" id="UP000036987"/>
    </source>
</evidence>
<reference evidence="4" key="1">
    <citation type="journal article" date="2016" name="Nature">
        <title>The genome of the seagrass Zostera marina reveals angiosperm adaptation to the sea.</title>
        <authorList>
            <person name="Olsen J.L."/>
            <person name="Rouze P."/>
            <person name="Verhelst B."/>
            <person name="Lin Y.-C."/>
            <person name="Bayer T."/>
            <person name="Collen J."/>
            <person name="Dattolo E."/>
            <person name="De Paoli E."/>
            <person name="Dittami S."/>
            <person name="Maumus F."/>
            <person name="Michel G."/>
            <person name="Kersting A."/>
            <person name="Lauritano C."/>
            <person name="Lohaus R."/>
            <person name="Toepel M."/>
            <person name="Tonon T."/>
            <person name="Vanneste K."/>
            <person name="Amirebrahimi M."/>
            <person name="Brakel J."/>
            <person name="Bostroem C."/>
            <person name="Chovatia M."/>
            <person name="Grimwood J."/>
            <person name="Jenkins J.W."/>
            <person name="Jueterbock A."/>
            <person name="Mraz A."/>
            <person name="Stam W.T."/>
            <person name="Tice H."/>
            <person name="Bornberg-Bauer E."/>
            <person name="Green P.J."/>
            <person name="Pearson G.A."/>
            <person name="Procaccini G."/>
            <person name="Duarte C.M."/>
            <person name="Schmutz J."/>
            <person name="Reusch T.B.H."/>
            <person name="Van de Peer Y."/>
        </authorList>
    </citation>
    <scope>NUCLEOTIDE SEQUENCE [LARGE SCALE GENOMIC DNA]</scope>
    <source>
        <strain evidence="4">cv. Finnish</strain>
    </source>
</reference>
<dbReference type="PANTHER" id="PTHR35471:SF1">
    <property type="entry name" value="OS07G0223700 PROTEIN"/>
    <property type="match status" value="1"/>
</dbReference>
<keyword evidence="2" id="KW-0472">Membrane</keyword>
<feature type="compositionally biased region" description="Pro residues" evidence="1">
    <location>
        <begin position="10"/>
        <end position="20"/>
    </location>
</feature>
<proteinExistence type="predicted"/>
<name>A0A0K9Q450_ZOSMR</name>
<comment type="caution">
    <text evidence="3">The sequence shown here is derived from an EMBL/GenBank/DDBJ whole genome shotgun (WGS) entry which is preliminary data.</text>
</comment>
<dbReference type="PANTHER" id="PTHR35471">
    <property type="entry name" value="OS07G0223700 PROTEIN"/>
    <property type="match status" value="1"/>
</dbReference>
<dbReference type="OrthoDB" id="1916950at2759"/>
<feature type="transmembrane region" description="Helical" evidence="2">
    <location>
        <begin position="70"/>
        <end position="88"/>
    </location>
</feature>
<feature type="transmembrane region" description="Helical" evidence="2">
    <location>
        <begin position="95"/>
        <end position="113"/>
    </location>
</feature>
<dbReference type="AlphaFoldDB" id="A0A0K9Q450"/>
<accession>A0A0K9Q450</accession>
<keyword evidence="4" id="KW-1185">Reference proteome</keyword>
<feature type="region of interest" description="Disordered" evidence="1">
    <location>
        <begin position="1"/>
        <end position="20"/>
    </location>
</feature>
<evidence type="ECO:0000256" key="1">
    <source>
        <dbReference type="SAM" id="MobiDB-lite"/>
    </source>
</evidence>
<dbReference type="EMBL" id="LFYR01000090">
    <property type="protein sequence ID" value="KMZ76063.1"/>
    <property type="molecule type" value="Genomic_DNA"/>
</dbReference>
<organism evidence="3 4">
    <name type="scientific">Zostera marina</name>
    <name type="common">Eelgrass</name>
    <dbReference type="NCBI Taxonomy" id="29655"/>
    <lineage>
        <taxon>Eukaryota</taxon>
        <taxon>Viridiplantae</taxon>
        <taxon>Streptophyta</taxon>
        <taxon>Embryophyta</taxon>
        <taxon>Tracheophyta</taxon>
        <taxon>Spermatophyta</taxon>
        <taxon>Magnoliopsida</taxon>
        <taxon>Liliopsida</taxon>
        <taxon>Zosteraceae</taxon>
        <taxon>Zostera</taxon>
    </lineage>
</organism>
<protein>
    <submittedName>
        <fullName evidence="3">Uncharacterized protein</fullName>
    </submittedName>
</protein>
<keyword evidence="2" id="KW-1133">Transmembrane helix</keyword>
<dbReference type="STRING" id="29655.A0A0K9Q450"/>
<feature type="transmembrane region" description="Helical" evidence="2">
    <location>
        <begin position="125"/>
        <end position="149"/>
    </location>
</feature>
<gene>
    <name evidence="3" type="ORF">ZOSMA_107G00610</name>
</gene>